<dbReference type="InterPro" id="IPR036052">
    <property type="entry name" value="TrpB-like_PALP_sf"/>
</dbReference>
<dbReference type="InterPro" id="IPR001926">
    <property type="entry name" value="TrpB-like_PALP"/>
</dbReference>
<keyword evidence="3 5" id="KW-0663">Pyridoxal phosphate</keyword>
<keyword evidence="8" id="KW-1185">Reference proteome</keyword>
<dbReference type="Proteomes" id="UP001634394">
    <property type="component" value="Unassembled WGS sequence"/>
</dbReference>
<dbReference type="SUPFAM" id="SSF53686">
    <property type="entry name" value="Tryptophan synthase beta subunit-like PLP-dependent enzymes"/>
    <property type="match status" value="1"/>
</dbReference>
<sequence>MKMSGIKIQNISRLLRPYTPPSWAKVISPIPLYKVELANKNTPIHQWNLPGLPSGFKVGIKRDDMTGSTLTGNKVRKLEFLMAEALQNNCKHVITCGGIQSNHCRAVAVCSRQLGLVPHLILRGDQNSVEELGCDGNVLLDRLCGANIYLVPRKSPYLTHILPRMEILVQKIKQSTGESSYIIPVGGSNRVGIFGYLSVFEELMSQGVLEDYDDIVFACGSGGTAAGLCLGNYLTGSKLRIHAVAVSDDAAYFHDHVTGTLREVGIQEVTSEEILNVVEGHKGQGYGISTQEELDFILEVSQSTGIMLDPVYTGKAVKGMVYEIQNNPSRYKGNRILFIHTGGVYGLFDGRINSLLSQRGAKHNQVHMWEEADKPPV</sequence>
<dbReference type="EMBL" id="JBJQND010000016">
    <property type="protein sequence ID" value="KAL3846688.1"/>
    <property type="molecule type" value="Genomic_DNA"/>
</dbReference>
<evidence type="ECO:0000259" key="6">
    <source>
        <dbReference type="Pfam" id="PF00291"/>
    </source>
</evidence>
<comment type="similarity">
    <text evidence="2">Belongs to the ACC deaminase/D-cysteine desulfhydrase family.</text>
</comment>
<comment type="caution">
    <text evidence="7">The sequence shown here is derived from an EMBL/GenBank/DDBJ whole genome shotgun (WGS) entry which is preliminary data.</text>
</comment>
<evidence type="ECO:0000256" key="1">
    <source>
        <dbReference type="ARBA" id="ARBA00001933"/>
    </source>
</evidence>
<dbReference type="PIRSF" id="PIRSF006278">
    <property type="entry name" value="ACCD_DCysDesulf"/>
    <property type="match status" value="1"/>
</dbReference>
<name>A0ABD3UDZ7_SINWO</name>
<feature type="domain" description="Tryptophan synthase beta chain-like PALP" evidence="6">
    <location>
        <begin position="36"/>
        <end position="342"/>
    </location>
</feature>
<dbReference type="PANTHER" id="PTHR43780:SF2">
    <property type="entry name" value="1-AMINOCYCLOPROPANE-1-CARBOXYLATE DEAMINASE-RELATED"/>
    <property type="match status" value="1"/>
</dbReference>
<evidence type="ECO:0000313" key="7">
    <source>
        <dbReference type="EMBL" id="KAL3846688.1"/>
    </source>
</evidence>
<dbReference type="InterPro" id="IPR027278">
    <property type="entry name" value="ACCD_DCysDesulf"/>
</dbReference>
<evidence type="ECO:0000313" key="8">
    <source>
        <dbReference type="Proteomes" id="UP001634394"/>
    </source>
</evidence>
<feature type="active site" description="Nucleophile" evidence="4">
    <location>
        <position position="101"/>
    </location>
</feature>
<organism evidence="7 8">
    <name type="scientific">Sinanodonta woodiana</name>
    <name type="common">Chinese pond mussel</name>
    <name type="synonym">Anodonta woodiana</name>
    <dbReference type="NCBI Taxonomy" id="1069815"/>
    <lineage>
        <taxon>Eukaryota</taxon>
        <taxon>Metazoa</taxon>
        <taxon>Spiralia</taxon>
        <taxon>Lophotrochozoa</taxon>
        <taxon>Mollusca</taxon>
        <taxon>Bivalvia</taxon>
        <taxon>Autobranchia</taxon>
        <taxon>Heteroconchia</taxon>
        <taxon>Palaeoheterodonta</taxon>
        <taxon>Unionida</taxon>
        <taxon>Unionoidea</taxon>
        <taxon>Unionidae</taxon>
        <taxon>Unioninae</taxon>
        <taxon>Sinanodonta</taxon>
    </lineage>
</organism>
<proteinExistence type="inferred from homology"/>
<dbReference type="FunFam" id="3.40.50.1100:FF:000042">
    <property type="entry name" value="Bifunctional D-cysteine desulfhydrase/1-aminocyclopropane-1-carboxylate deaminase mitochondrial"/>
    <property type="match status" value="1"/>
</dbReference>
<dbReference type="AlphaFoldDB" id="A0ABD3UDZ7"/>
<evidence type="ECO:0000256" key="5">
    <source>
        <dbReference type="PIRSR" id="PIRSR006278-2"/>
    </source>
</evidence>
<comment type="cofactor">
    <cofactor evidence="1">
        <name>pyridoxal 5'-phosphate</name>
        <dbReference type="ChEBI" id="CHEBI:597326"/>
    </cofactor>
</comment>
<dbReference type="Pfam" id="PF00291">
    <property type="entry name" value="PALP"/>
    <property type="match status" value="1"/>
</dbReference>
<dbReference type="InterPro" id="IPR005966">
    <property type="entry name" value="D-Cys_desShydrase"/>
</dbReference>
<dbReference type="Gene3D" id="3.40.50.1100">
    <property type="match status" value="2"/>
</dbReference>
<gene>
    <name evidence="7" type="ORF">ACJMK2_017656</name>
</gene>
<protein>
    <recommendedName>
        <fullName evidence="6">Tryptophan synthase beta chain-like PALP domain-containing protein</fullName>
    </recommendedName>
</protein>
<evidence type="ECO:0000256" key="2">
    <source>
        <dbReference type="ARBA" id="ARBA00008639"/>
    </source>
</evidence>
<feature type="modified residue" description="N6-(pyridoxal phosphate)lysine" evidence="5">
    <location>
        <position position="74"/>
    </location>
</feature>
<accession>A0ABD3UDZ7</accession>
<dbReference type="PANTHER" id="PTHR43780">
    <property type="entry name" value="1-AMINOCYCLOPROPANE-1-CARBOXYLATE DEAMINASE-RELATED"/>
    <property type="match status" value="1"/>
</dbReference>
<evidence type="ECO:0000256" key="3">
    <source>
        <dbReference type="ARBA" id="ARBA00022898"/>
    </source>
</evidence>
<dbReference type="NCBIfam" id="TIGR01275">
    <property type="entry name" value="ACC_deam_rel"/>
    <property type="match status" value="1"/>
</dbReference>
<dbReference type="GO" id="GO:0016846">
    <property type="term" value="F:carbon-sulfur lyase activity"/>
    <property type="evidence" value="ECO:0007669"/>
    <property type="project" value="UniProtKB-ARBA"/>
</dbReference>
<evidence type="ECO:0000256" key="4">
    <source>
        <dbReference type="PIRSR" id="PIRSR006278-1"/>
    </source>
</evidence>
<reference evidence="7 8" key="1">
    <citation type="submission" date="2024-11" db="EMBL/GenBank/DDBJ databases">
        <title>Chromosome-level genome assembly of the freshwater bivalve Anodonta woodiana.</title>
        <authorList>
            <person name="Chen X."/>
        </authorList>
    </citation>
    <scope>NUCLEOTIDE SEQUENCE [LARGE SCALE GENOMIC DNA]</scope>
    <source>
        <strain evidence="7">MN2024</strain>
        <tissue evidence="7">Gills</tissue>
    </source>
</reference>